<dbReference type="Pfam" id="PF07503">
    <property type="entry name" value="zf-HYPF"/>
    <property type="match status" value="2"/>
</dbReference>
<dbReference type="InterPro" id="IPR011125">
    <property type="entry name" value="Znf_HypF"/>
</dbReference>
<dbReference type="EC" id="6.2.-.-" evidence="8"/>
<feature type="domain" description="Acylphosphatase-like" evidence="10">
    <location>
        <begin position="1"/>
        <end position="75"/>
    </location>
</feature>
<reference evidence="12 13" key="1">
    <citation type="submission" date="2007-06" db="EMBL/GenBank/DDBJ databases">
        <authorList>
            <person name="Shimkets L."/>
            <person name="Ferriera S."/>
            <person name="Johnson J."/>
            <person name="Kravitz S."/>
            <person name="Beeson K."/>
            <person name="Sutton G."/>
            <person name="Rogers Y.-H."/>
            <person name="Friedman R."/>
            <person name="Frazier M."/>
            <person name="Venter J.C."/>
        </authorList>
    </citation>
    <scope>NUCLEOTIDE SEQUENCE [LARGE SCALE GENOMIC DNA]</scope>
    <source>
        <strain evidence="12 13">SIR-1</strain>
    </source>
</reference>
<evidence type="ECO:0000313" key="12">
    <source>
        <dbReference type="EMBL" id="EDM81488.1"/>
    </source>
</evidence>
<dbReference type="SUPFAM" id="SSF55821">
    <property type="entry name" value="YrdC/RibB"/>
    <property type="match status" value="1"/>
</dbReference>
<dbReference type="EMBL" id="ABCS01000003">
    <property type="protein sequence ID" value="EDM81488.1"/>
    <property type="molecule type" value="Genomic_DNA"/>
</dbReference>
<accession>A6FYA9</accession>
<comment type="similarity">
    <text evidence="2 8">Belongs to the carbamoyltransferase HypF family.</text>
</comment>
<dbReference type="PANTHER" id="PTHR42959:SF1">
    <property type="entry name" value="CARBAMOYLTRANSFERASE HYPF"/>
    <property type="match status" value="1"/>
</dbReference>
<keyword evidence="3" id="KW-0436">Ligase</keyword>
<gene>
    <name evidence="12" type="ORF">PPSIR1_39895</name>
</gene>
<dbReference type="GO" id="GO:0016743">
    <property type="term" value="F:carboxyl- or carbamoyltransferase activity"/>
    <property type="evidence" value="ECO:0007669"/>
    <property type="project" value="UniProtKB-UniRule"/>
</dbReference>
<dbReference type="InterPro" id="IPR004421">
    <property type="entry name" value="Carbamoyltransferase_HypF"/>
</dbReference>
<evidence type="ECO:0000256" key="6">
    <source>
        <dbReference type="ARBA" id="ARBA00022833"/>
    </source>
</evidence>
<dbReference type="PROSITE" id="PS51163">
    <property type="entry name" value="YRDC"/>
    <property type="match status" value="1"/>
</dbReference>
<evidence type="ECO:0000256" key="9">
    <source>
        <dbReference type="PROSITE-ProRule" id="PRU00520"/>
    </source>
</evidence>
<dbReference type="Gene3D" id="3.90.870.50">
    <property type="match status" value="1"/>
</dbReference>
<evidence type="ECO:0000256" key="3">
    <source>
        <dbReference type="ARBA" id="ARBA00022598"/>
    </source>
</evidence>
<evidence type="ECO:0000256" key="2">
    <source>
        <dbReference type="ARBA" id="ARBA00008097"/>
    </source>
</evidence>
<dbReference type="GO" id="GO:0016874">
    <property type="term" value="F:ligase activity"/>
    <property type="evidence" value="ECO:0007669"/>
    <property type="project" value="UniProtKB-UniRule"/>
</dbReference>
<keyword evidence="9" id="KW-0378">Hydrolase</keyword>
<evidence type="ECO:0000259" key="11">
    <source>
        <dbReference type="PROSITE" id="PS51163"/>
    </source>
</evidence>
<comment type="catalytic activity">
    <reaction evidence="7">
        <text>C-terminal L-cysteinyl-[HypE protein] + carbamoyl phosphate + ATP + H2O = C-terminal S-carboxamide-L-cysteinyl-[HypE protein] + AMP + phosphate + diphosphate + H(+)</text>
        <dbReference type="Rhea" id="RHEA:55636"/>
        <dbReference type="Rhea" id="RHEA-COMP:14247"/>
        <dbReference type="Rhea" id="RHEA-COMP:14392"/>
        <dbReference type="ChEBI" id="CHEBI:15377"/>
        <dbReference type="ChEBI" id="CHEBI:15378"/>
        <dbReference type="ChEBI" id="CHEBI:30616"/>
        <dbReference type="ChEBI" id="CHEBI:33019"/>
        <dbReference type="ChEBI" id="CHEBI:43474"/>
        <dbReference type="ChEBI" id="CHEBI:58228"/>
        <dbReference type="ChEBI" id="CHEBI:76913"/>
        <dbReference type="ChEBI" id="CHEBI:139126"/>
        <dbReference type="ChEBI" id="CHEBI:456215"/>
    </reaction>
</comment>
<dbReference type="Gene3D" id="3.30.420.360">
    <property type="match status" value="1"/>
</dbReference>
<dbReference type="GO" id="GO:0003998">
    <property type="term" value="F:acylphosphatase activity"/>
    <property type="evidence" value="ECO:0007669"/>
    <property type="project" value="UniProtKB-EC"/>
</dbReference>
<sequence>MGFRPFVAGLARGLGLRGHVENRGGEVIVAIEGSAAALDAFAARLPEEAPEAAQIEAARWMEVEGGLGDGFVIRASEARGEGVLAIGPDLRVCEACLAEVGDPEDRRFGYGLNACTACGPRLTITARSPWARADSAMASFPACPACQGEFEDPEDRRWHAEAIACPDCGPRLRLEALDGRGLAGPEGAIESAAELLRRGQVLGLKGVGGFQLLVDARSEAAVETLRARKRRPHKALAVMVADLRAAAELVDLTGPAAAALDSPAGPIVLLPRRGPQAAEGVAPGQPRLGLMLPTTAAHARLLAAFGGPIVATSGNVHGRPMARTLDEARAQLTGVADALLVHDRAILRRCDDSVVQVVEGRPRALRLGRGLAPARFELPGSADASLLALGGHLQHTPAYAGEGLALVWPYVGDLDEAETRVAMGEGLADLCATIGRAPTRVVCDAHPDYATTRWAEAAQRRDPSLRVDRVWHHHAHVAAVLAEHGRAAALGVSWDGAGLGTDRSSWGGEFLLVEGARFRRLAHLRPFPLPGADAAARDGLRVLAGMLAAAELPAPRLGGEQDEALARFLSIARRPRLSPSSSAVGRLFDAFAALVGLRRRSRYQAEAACALEHAAAAHGPAPAYPFGFDGARLDWRPALVGAIDERARPGLVAARVHATLISMILAVVARHRPRTVALSGGCFANALLLAGASEALRGGGVEVLSPERLPPGDGGLALGQAWVATRSEEVGACA</sequence>
<dbReference type="UniPathway" id="UPA00335"/>
<dbReference type="InterPro" id="IPR001792">
    <property type="entry name" value="Acylphosphatase-like_dom"/>
</dbReference>
<protein>
    <recommendedName>
        <fullName evidence="8">Carbamoyltransferase</fullName>
        <ecNumber evidence="8">6.2.-.-</ecNumber>
    </recommendedName>
</protein>
<comment type="caution">
    <text evidence="12">The sequence shown here is derived from an EMBL/GenBank/DDBJ whole genome shotgun (WGS) entry which is preliminary data.</text>
</comment>
<dbReference type="Pfam" id="PF01300">
    <property type="entry name" value="Sua5_yciO_yrdC"/>
    <property type="match status" value="1"/>
</dbReference>
<dbReference type="GO" id="GO:0003725">
    <property type="term" value="F:double-stranded RNA binding"/>
    <property type="evidence" value="ECO:0007669"/>
    <property type="project" value="InterPro"/>
</dbReference>
<feature type="active site" evidence="9">
    <location>
        <position position="22"/>
    </location>
</feature>
<evidence type="ECO:0000313" key="13">
    <source>
        <dbReference type="Proteomes" id="UP000005801"/>
    </source>
</evidence>
<dbReference type="InterPro" id="IPR036046">
    <property type="entry name" value="Acylphosphatase-like_dom_sf"/>
</dbReference>
<dbReference type="Gene3D" id="3.30.420.40">
    <property type="match status" value="1"/>
</dbReference>
<feature type="domain" description="YrdC-like" evidence="11">
    <location>
        <begin position="186"/>
        <end position="370"/>
    </location>
</feature>
<dbReference type="GO" id="GO:0008270">
    <property type="term" value="F:zinc ion binding"/>
    <property type="evidence" value="ECO:0007669"/>
    <property type="project" value="UniProtKB-KW"/>
</dbReference>
<keyword evidence="4" id="KW-0479">Metal-binding</keyword>
<evidence type="ECO:0000256" key="7">
    <source>
        <dbReference type="ARBA" id="ARBA00048220"/>
    </source>
</evidence>
<evidence type="ECO:0000256" key="5">
    <source>
        <dbReference type="ARBA" id="ARBA00022771"/>
    </source>
</evidence>
<dbReference type="NCBIfam" id="TIGR00143">
    <property type="entry name" value="hypF"/>
    <property type="match status" value="1"/>
</dbReference>
<evidence type="ECO:0000259" key="10">
    <source>
        <dbReference type="PROSITE" id="PS51160"/>
    </source>
</evidence>
<dbReference type="Pfam" id="PF22521">
    <property type="entry name" value="HypF_C_2"/>
    <property type="match status" value="1"/>
</dbReference>
<dbReference type="SUPFAM" id="SSF54975">
    <property type="entry name" value="Acylphosphatase/BLUF domain-like"/>
    <property type="match status" value="1"/>
</dbReference>
<dbReference type="Gene3D" id="3.30.110.120">
    <property type="match status" value="1"/>
</dbReference>
<evidence type="ECO:0000256" key="4">
    <source>
        <dbReference type="ARBA" id="ARBA00022723"/>
    </source>
</evidence>
<dbReference type="PROSITE" id="PS51160">
    <property type="entry name" value="ACYLPHOSPHATASE_3"/>
    <property type="match status" value="1"/>
</dbReference>
<dbReference type="PANTHER" id="PTHR42959">
    <property type="entry name" value="CARBAMOYLTRANSFERASE"/>
    <property type="match status" value="1"/>
</dbReference>
<dbReference type="InterPro" id="IPR017945">
    <property type="entry name" value="DHBP_synth_RibB-like_a/b_dom"/>
</dbReference>
<keyword evidence="6" id="KW-0862">Zinc</keyword>
<comment type="catalytic activity">
    <reaction evidence="9">
        <text>an acyl phosphate + H2O = a carboxylate + phosphate + H(+)</text>
        <dbReference type="Rhea" id="RHEA:14965"/>
        <dbReference type="ChEBI" id="CHEBI:15377"/>
        <dbReference type="ChEBI" id="CHEBI:15378"/>
        <dbReference type="ChEBI" id="CHEBI:29067"/>
        <dbReference type="ChEBI" id="CHEBI:43474"/>
        <dbReference type="ChEBI" id="CHEBI:59918"/>
        <dbReference type="EC" id="3.6.1.7"/>
    </reaction>
</comment>
<dbReference type="PIRSF" id="PIRSF006256">
    <property type="entry name" value="CMPcnvr_hdrg_mat"/>
    <property type="match status" value="1"/>
</dbReference>
<name>A6FYA9_9BACT</name>
<evidence type="ECO:0000256" key="8">
    <source>
        <dbReference type="PIRNR" id="PIRNR006256"/>
    </source>
</evidence>
<dbReference type="AlphaFoldDB" id="A6FYA9"/>
<dbReference type="InterPro" id="IPR055128">
    <property type="entry name" value="HypF_C_2"/>
</dbReference>
<dbReference type="STRING" id="391625.PPSIR1_39895"/>
<dbReference type="InterPro" id="IPR051060">
    <property type="entry name" value="Carbamoyltrans_HypF-like"/>
</dbReference>
<dbReference type="InterPro" id="IPR041440">
    <property type="entry name" value="HypF_C"/>
</dbReference>
<dbReference type="Pfam" id="PF17788">
    <property type="entry name" value="HypF_C"/>
    <property type="match status" value="1"/>
</dbReference>
<dbReference type="eggNOG" id="COG0068">
    <property type="taxonomic scope" value="Bacteria"/>
</dbReference>
<dbReference type="GO" id="GO:0051604">
    <property type="term" value="P:protein maturation"/>
    <property type="evidence" value="ECO:0007669"/>
    <property type="project" value="TreeGrafter"/>
</dbReference>
<keyword evidence="13" id="KW-1185">Reference proteome</keyword>
<evidence type="ECO:0000256" key="1">
    <source>
        <dbReference type="ARBA" id="ARBA00004711"/>
    </source>
</evidence>
<comment type="pathway">
    <text evidence="1">Protein modification; [NiFe] hydrogenase maturation.</text>
</comment>
<proteinExistence type="inferred from homology"/>
<organism evidence="12 13">
    <name type="scientific">Plesiocystis pacifica SIR-1</name>
    <dbReference type="NCBI Taxonomy" id="391625"/>
    <lineage>
        <taxon>Bacteria</taxon>
        <taxon>Pseudomonadati</taxon>
        <taxon>Myxococcota</taxon>
        <taxon>Polyangia</taxon>
        <taxon>Nannocystales</taxon>
        <taxon>Nannocystaceae</taxon>
        <taxon>Plesiocystis</taxon>
    </lineage>
</organism>
<dbReference type="Pfam" id="PF00708">
    <property type="entry name" value="Acylphosphatase"/>
    <property type="match status" value="1"/>
</dbReference>
<dbReference type="Proteomes" id="UP000005801">
    <property type="component" value="Unassembled WGS sequence"/>
</dbReference>
<dbReference type="InterPro" id="IPR006070">
    <property type="entry name" value="Sua5-like_dom"/>
</dbReference>
<keyword evidence="5" id="KW-0863">Zinc-finger</keyword>
<feature type="active site" evidence="9">
    <location>
        <position position="4"/>
    </location>
</feature>